<reference evidence="1 2" key="1">
    <citation type="journal article" date="2016" name="Genome Biol. Evol.">
        <title>Divergent and convergent evolution of fungal pathogenicity.</title>
        <authorList>
            <person name="Shang Y."/>
            <person name="Xiao G."/>
            <person name="Zheng P."/>
            <person name="Cen K."/>
            <person name="Zhan S."/>
            <person name="Wang C."/>
        </authorList>
    </citation>
    <scope>NUCLEOTIDE SEQUENCE [LARGE SCALE GENOMIC DNA]</scope>
    <source>
        <strain evidence="1 2">RCEF 1005</strain>
    </source>
</reference>
<proteinExistence type="predicted"/>
<dbReference type="AlphaFoldDB" id="A0A162KKT2"/>
<sequence>MSNDALYDSNFIDPALLSVEYSPAQADEFTTSEFAAENISYSTPAMMHQ</sequence>
<dbReference type="EMBL" id="AZHF01000001">
    <property type="protein sequence ID" value="OAA80546.1"/>
    <property type="molecule type" value="Genomic_DNA"/>
</dbReference>
<organism evidence="1 2">
    <name type="scientific">Akanthomyces lecanii RCEF 1005</name>
    <dbReference type="NCBI Taxonomy" id="1081108"/>
    <lineage>
        <taxon>Eukaryota</taxon>
        <taxon>Fungi</taxon>
        <taxon>Dikarya</taxon>
        <taxon>Ascomycota</taxon>
        <taxon>Pezizomycotina</taxon>
        <taxon>Sordariomycetes</taxon>
        <taxon>Hypocreomycetidae</taxon>
        <taxon>Hypocreales</taxon>
        <taxon>Cordycipitaceae</taxon>
        <taxon>Akanthomyces</taxon>
        <taxon>Cordyceps confragosa</taxon>
    </lineage>
</organism>
<keyword evidence="2" id="KW-1185">Reference proteome</keyword>
<name>A0A162KKT2_CORDF</name>
<evidence type="ECO:0000313" key="1">
    <source>
        <dbReference type="EMBL" id="OAA80546.1"/>
    </source>
</evidence>
<evidence type="ECO:0000313" key="2">
    <source>
        <dbReference type="Proteomes" id="UP000076881"/>
    </source>
</evidence>
<comment type="caution">
    <text evidence="1">The sequence shown here is derived from an EMBL/GenBank/DDBJ whole genome shotgun (WGS) entry which is preliminary data.</text>
</comment>
<accession>A0A162KKT2</accession>
<dbReference type="Proteomes" id="UP000076881">
    <property type="component" value="Unassembled WGS sequence"/>
</dbReference>
<gene>
    <name evidence="1" type="ORF">LEL_00091</name>
</gene>
<protein>
    <submittedName>
        <fullName evidence="1">Uncharacterized protein</fullName>
    </submittedName>
</protein>